<dbReference type="Gramene" id="Ma02_t19750.2">
    <property type="protein sequence ID" value="Ma02_p19750.2"/>
    <property type="gene ID" value="Ma02_g19750"/>
</dbReference>
<sequence>MELFPAQPDLSLQISPPSSKPTPSWSRTSDENLDLGFCWRDIESSDKSDTAPSLAKADNAGFEFSLANQSASETHGTNRGHHHHHHLHFHQHHPVLHQGYRQDLGLLMPIRGIPVYHNPPAAFHFLENQQQQQQHHHQPHSCDSAAQGSSRSTSRFLPRFPAKRSMRAPRMRWTTTLHARFVHAVELLGGHERATPKSVLELMDVKDLTLAHVKSHLQMYRTVKTTDRQAASSGIAGQNEPIEISDDNLPEIQGTEASGQRARSTEDTGTDDYGLWSNSSRGGCFLDRPSDSTAWSVNSFEDMQSKGSEMVPDVNSSSFSERNTEKPNLEFTLGRPHCI</sequence>
<dbReference type="NCBIfam" id="TIGR01557">
    <property type="entry name" value="myb_SHAQKYF"/>
    <property type="match status" value="1"/>
</dbReference>
<feature type="region of interest" description="Disordered" evidence="7">
    <location>
        <begin position="1"/>
        <end position="29"/>
    </location>
</feature>
<keyword evidence="4" id="KW-0805">Transcription regulation</keyword>
<dbReference type="Pfam" id="PF00249">
    <property type="entry name" value="Myb_DNA-binding"/>
    <property type="match status" value="1"/>
</dbReference>
<feature type="region of interest" description="Disordered" evidence="7">
    <location>
        <begin position="231"/>
        <end position="273"/>
    </location>
</feature>
<dbReference type="InterPro" id="IPR006447">
    <property type="entry name" value="Myb_dom_plants"/>
</dbReference>
<organism evidence="9 10">
    <name type="scientific">Musa acuminata subsp. malaccensis</name>
    <name type="common">Wild banana</name>
    <name type="synonym">Musa malaccensis</name>
    <dbReference type="NCBI Taxonomy" id="214687"/>
    <lineage>
        <taxon>Eukaryota</taxon>
        <taxon>Viridiplantae</taxon>
        <taxon>Streptophyta</taxon>
        <taxon>Embryophyta</taxon>
        <taxon>Tracheophyta</taxon>
        <taxon>Spermatophyta</taxon>
        <taxon>Magnoliopsida</taxon>
        <taxon>Liliopsida</taxon>
        <taxon>Zingiberales</taxon>
        <taxon>Musaceae</taxon>
        <taxon>Musa</taxon>
    </lineage>
</organism>
<dbReference type="EnsemblPlants" id="Ma02_t19750.2">
    <property type="protein sequence ID" value="Ma02_p19750.2"/>
    <property type="gene ID" value="Ma02_g19750"/>
</dbReference>
<feature type="domain" description="Myb-like" evidence="8">
    <location>
        <begin position="170"/>
        <end position="221"/>
    </location>
</feature>
<protein>
    <recommendedName>
        <fullName evidence="8">Myb-like domain-containing protein</fullName>
    </recommendedName>
</protein>
<feature type="region of interest" description="Disordered" evidence="7">
    <location>
        <begin position="128"/>
        <end position="160"/>
    </location>
</feature>
<dbReference type="InterPro" id="IPR044847">
    <property type="entry name" value="KAN_fam"/>
</dbReference>
<evidence type="ECO:0000256" key="4">
    <source>
        <dbReference type="ARBA" id="ARBA00023015"/>
    </source>
</evidence>
<dbReference type="AlphaFoldDB" id="A0A804I4N1"/>
<feature type="region of interest" description="Disordered" evidence="7">
    <location>
        <begin position="306"/>
        <end position="328"/>
    </location>
</feature>
<evidence type="ECO:0000313" key="9">
    <source>
        <dbReference type="EnsemblPlants" id="Ma02_p19750.2"/>
    </source>
</evidence>
<dbReference type="OrthoDB" id="551907at2759"/>
<keyword evidence="6" id="KW-0539">Nucleus</keyword>
<dbReference type="PANTHER" id="PTHR31496:SF48">
    <property type="entry name" value="TRANSCRIPTION FACTOR KAN2-RELATED"/>
    <property type="match status" value="1"/>
</dbReference>
<dbReference type="GO" id="GO:0000976">
    <property type="term" value="F:transcription cis-regulatory region binding"/>
    <property type="evidence" value="ECO:0000318"/>
    <property type="project" value="GO_Central"/>
</dbReference>
<feature type="compositionally biased region" description="Low complexity" evidence="7">
    <location>
        <begin position="15"/>
        <end position="27"/>
    </location>
</feature>
<dbReference type="InterPro" id="IPR009057">
    <property type="entry name" value="Homeodomain-like_sf"/>
</dbReference>
<dbReference type="Proteomes" id="UP000012960">
    <property type="component" value="Unplaced"/>
</dbReference>
<keyword evidence="5" id="KW-0804">Transcription</keyword>
<comment type="subcellular location">
    <subcellularLocation>
        <location evidence="1">Nucleus</location>
    </subcellularLocation>
</comment>
<dbReference type="PANTHER" id="PTHR31496">
    <property type="entry name" value="TRANSCRIPTION FACTOR KAN2-RELATED"/>
    <property type="match status" value="1"/>
</dbReference>
<evidence type="ECO:0000313" key="10">
    <source>
        <dbReference type="Proteomes" id="UP000012960"/>
    </source>
</evidence>
<accession>A0A804I4N1</accession>
<dbReference type="GO" id="GO:0010158">
    <property type="term" value="P:abaxial cell fate specification"/>
    <property type="evidence" value="ECO:0007669"/>
    <property type="project" value="InterPro"/>
</dbReference>
<dbReference type="InParanoid" id="A0A804I4N1"/>
<dbReference type="GeneID" id="103975236"/>
<name>A0A804I4N1_MUSAM</name>
<keyword evidence="10" id="KW-1185">Reference proteome</keyword>
<keyword evidence="2" id="KW-0217">Developmental protein</keyword>
<evidence type="ECO:0000256" key="3">
    <source>
        <dbReference type="ARBA" id="ARBA00022782"/>
    </source>
</evidence>
<evidence type="ECO:0000256" key="2">
    <source>
        <dbReference type="ARBA" id="ARBA00022473"/>
    </source>
</evidence>
<dbReference type="InterPro" id="IPR001005">
    <property type="entry name" value="SANT/Myb"/>
</dbReference>
<evidence type="ECO:0000256" key="5">
    <source>
        <dbReference type="ARBA" id="ARBA00023163"/>
    </source>
</evidence>
<proteinExistence type="predicted"/>
<evidence type="ECO:0000256" key="7">
    <source>
        <dbReference type="SAM" id="MobiDB-lite"/>
    </source>
</evidence>
<dbReference type="Gene3D" id="1.10.10.60">
    <property type="entry name" value="Homeodomain-like"/>
    <property type="match status" value="1"/>
</dbReference>
<reference evidence="9" key="1">
    <citation type="submission" date="2021-05" db="UniProtKB">
        <authorList>
            <consortium name="EnsemblPlants"/>
        </authorList>
    </citation>
    <scope>IDENTIFICATION</scope>
    <source>
        <strain evidence="9">subsp. malaccensis</strain>
    </source>
</reference>
<evidence type="ECO:0000256" key="1">
    <source>
        <dbReference type="ARBA" id="ARBA00004123"/>
    </source>
</evidence>
<dbReference type="KEGG" id="mus:103975236"/>
<feature type="compositionally biased region" description="Polar residues" evidence="7">
    <location>
        <begin position="144"/>
        <end position="155"/>
    </location>
</feature>
<dbReference type="GO" id="GO:0006355">
    <property type="term" value="P:regulation of DNA-templated transcription"/>
    <property type="evidence" value="ECO:0000318"/>
    <property type="project" value="GO_Central"/>
</dbReference>
<evidence type="ECO:0000256" key="6">
    <source>
        <dbReference type="ARBA" id="ARBA00023242"/>
    </source>
</evidence>
<dbReference type="GO" id="GO:0005634">
    <property type="term" value="C:nucleus"/>
    <property type="evidence" value="ECO:0000318"/>
    <property type="project" value="GO_Central"/>
</dbReference>
<dbReference type="OMA" id="SHERVVM"/>
<evidence type="ECO:0000259" key="8">
    <source>
        <dbReference type="Pfam" id="PF00249"/>
    </source>
</evidence>
<dbReference type="FunCoup" id="A0A804I4N1">
    <property type="interactions" value="957"/>
</dbReference>
<keyword evidence="3" id="KW-0221">Differentiation</keyword>
<dbReference type="FunFam" id="1.10.10.60:FF:000002">
    <property type="entry name" value="Myb family transcription factor"/>
    <property type="match status" value="1"/>
</dbReference>
<dbReference type="SUPFAM" id="SSF46689">
    <property type="entry name" value="Homeodomain-like"/>
    <property type="match status" value="1"/>
</dbReference>